<evidence type="ECO:0000313" key="24">
    <source>
        <dbReference type="Proteomes" id="UP000789390"/>
    </source>
</evidence>
<evidence type="ECO:0000256" key="6">
    <source>
        <dbReference type="ARBA" id="ARBA00022553"/>
    </source>
</evidence>
<dbReference type="InterPro" id="IPR036400">
    <property type="entry name" value="Cyt_B5-like_heme/steroid_sf"/>
</dbReference>
<feature type="repeat" description="RCC1" evidence="15">
    <location>
        <begin position="3170"/>
        <end position="3221"/>
    </location>
</feature>
<dbReference type="Pfam" id="PF03256">
    <property type="entry name" value="ANAPC10"/>
    <property type="match status" value="1"/>
</dbReference>
<proteinExistence type="predicted"/>
<feature type="repeat" description="RCC1" evidence="15">
    <location>
        <begin position="4048"/>
        <end position="4099"/>
    </location>
</feature>
<dbReference type="EC" id="2.3.2.26" evidence="4"/>
<dbReference type="GO" id="GO:0008270">
    <property type="term" value="F:zinc ion binding"/>
    <property type="evidence" value="ECO:0007669"/>
    <property type="project" value="UniProtKB-KW"/>
</dbReference>
<dbReference type="InterPro" id="IPR001199">
    <property type="entry name" value="Cyt_B5-like_heme/steroid-bd"/>
</dbReference>
<dbReference type="Gene3D" id="1.10.8.10">
    <property type="entry name" value="DNA helicase RuvA subunit, C-terminal domain"/>
    <property type="match status" value="1"/>
</dbReference>
<sequence>MKFDLQLLLERQSLNETWNKLVKNGLLTLDQISISVEGINNKTIGSPSGNFPCACCEGECDLKCQTLSQNSASLERPVVKFLNSWAWNKDVGLESIVELRKNLESQLEELCTKSAQSTLNLQNLLKQLTLFRCHIEEVGKIHHLEDSRTKAIGSLNKDELDKSNVQRKCVYEEIHSTSTEKNKNIMSSPRTIMATLTEVGSNAALNFLFAFFRRAWQSGEDGDACFELLVHALESLRSLPPTSIFHLLHHRDNNTFGLWFGLLDKSTSFLRSIIFEENSCSIPLRDRQVALQLLLEISIQRGSLLCVLQTIHLLLELWDVEESGQDNRSNNRGLTVAPLILTLRRWSAVQQAQTGSSKEHVDEMYATSPSACLLRQASLSPEPEDGDKDVDVDLYQAAVLILAHLDRLAYQFIQPLKSDRIVTENTLVRLDLSATMVDRYTVVQKLPITIEQIVCTALGLLILSSDGKVHTICYNDQEPTLRNLKCFSAFPVAEIGFMTGTCVCVVLTHTGQVYLWPWMEDSDDNPMIVISDQDIVRISCGDEYGVALSKNGEIYIWGVQSGGPQQAMLFSNFCSQRIVDVHCCFDHAAVVTEAGSVHCFLLSEAFGSQNSHISRAAAAQHNPVESMLPYNIQRVWLLPVDHCNPFSCNCCIVGLTDKGILYVCPAPSNQQRWMHHVGAILIKGLDGRRIAQVEAAHKFLLVRTDNGHVFGWFPSEKFPSSQTSHSGQAWNSAFHNRWPIQVTPIAELNSSFQGISTDGTQIFAWGNSSLKPVSTEYLPYILEPVSETLEMLEQLLERVCVHLDPLSDWPPPQDVECIAVASLNLLRLQFQWILNHGDQAGIDAGHHSCPLTVLQRLKNHVIALAGGNPNLGAVQVAAQAVLQLAWSLLLPTASERASALTTLLQRDDEYDSCGGRFMADLLVTSMMADGGLEAAFEASLLAEANDLEITGRCNNDAVWRIQTQVINNPLTQRAIDDAANKAKLRTPEAASNQFTSASVPLPQLVHQLLRNFSQQSLNALRNIGCCDETEETPSVANDPGLQLLLQFQRLLLIRLYSEDSFNVAASGLLFKYVAWLCDHTTENLEACSMLLAQQPSAVSGIMTAIRNSVVGVLLAEFIIGLILLEQQRPEHHLNLPLDQLSSILVLLNKVVGLLPIQFMEREITSWPGVFGKCALLLTILPLTDLVTTMFLFTAWPTTLNEYSQLNETRQHRPSVPKQLQTLPLIRRAEFENHNKDGGLWLIINGKIYDIQDFKTIAPCGGELLVRWAGCDATDAFTGTCHSASAQALLQTFCVGTLEQEELDEEKQKETCNVSVPLSSAAAIESFRDMSFHLSILIGANSRKLIRSLHLQPSKDNSSSWLNATFFKGGLQEQLSLDPFNEEKGDVRTCVSSCPPSVASTPCDVPAIPEEPLETPISEFERLQFWLYQLAEKTYHPLEEVGWLLLAVLLYHHGAASLVFNKTQVETKSIPTEILALFKTVQRCKWQLFQQRQKIDQSHKEVCSPVLDKCRFLLYEVKPAVKLQQSHSPAENSSRFRQLVKSYWHSIVVSDVSATSTDISRESSVEDSKIGEEYKLDPSLTNDIVSFVCNSEVTDVESLRRAINCQVRRANLRLNGYRTLLRLLYATKLNDSSLIGTFIGFLGCNEIGNQPISSMEPTRFVSLQDRTSLYLLRKMLLRFCAKQLQAIVWECRNQSMDIEYHPKSRIVAFLLSVVSSAALSGEETDMLVTLGIPAIVLALRKQLAFQSQTSPIYKVQVILDEGVSRRKGVTSTGNDSLATLALSGQEAAAAMKLGVRVVRGPDWKWGDQDGIPPGEGRVIGDLGEDGWVRVQWYNGATNSYRMGREDKYDLRLAYPTTPSCTVTKTLDSVTPQHETNEQLHQCFPQITCPFDSKGPKHTLLALCDTFLLSHFLQIATRPSSNDPSLALTVRTWRANVESRYINHQLQDTQWTELPFIRTIAAVSLNSPCSVVHKEFCSPLWLQLLVKLIKVGGDPVCEETSFPLTAQLQSIELLRVLLPEWTGTVEQQKEFLAQLVDLLAEHVLLTKPDVVLEMAHSENRPSRSDEDSDVTVPKVPLTSCYNATIADALVGLLRHLYTFPKWTALITHLLLRSGVGHNYAASLAFIGGVTNKPRIGGDIVTLDGRYGAVICIRPNGQLHVQLRTSGEVVFVPLTSVRATHSLMETRHMPLTHETVAFFIQLLTAATEEMEKVDGFDEDLLREQLIKALQLKASRAVLLHPECLQLALMSSISDEPSESTALQSSSPFPTQTLITARIASASLSGPHSLATSLPAVTSLSSLDSPGLQKSHSLPELDQQPRSSNGGHSSADRLLLHHLLQKARLSCPVKATLTREELETATEDLLQHLSYLAQTGQIPHDAKTAQPMEDSSTFTTEGCRESTPVRDPLPDEQEAEEEKPNNGGPPSPLMLQLMEIGFSRTSVEMAFKTLGSERESSIEAVINWLLENPDMSASEAIESDGREAAAVEGSETAALQPISSYLRQSDFASSDDYAAYIRDHIAIGMHVRCCRSYDDLGEGDVGHVVQLDRDGLHDLNLQVEWQQKGGTYWVRYVHVEIVGFMNPNTTKTNCKTPSIGVGDRVRVKSQIATPKYKWGSVTHRSIGVVIGIESNGDITVNFPEQNRWTGLLSEMERVEPSESNVTANPPSPLLGSFDSATVAATLQDLGETTLAIAHPLVLCDSCDLMPIRGPRFTCRVCEEFNLCQQCFNSTSTGHRHPFNRIGHPGGAAVYAGRPGRKVQPAPTVKDFVCNTRTNAGLITDWECCVKSLWVSSRENWAHRLLDRTSSFWQSCGMQGKHWIRMELHPDVVVHSLKVLVDPADGSYTPSLLIISAADSLSGMKEVAAVSVGLQDTWVSLVSPQQMQQPYRFIEVAIKQCRNGGIDCKVHGIQLVGRNVGNSLPLDDSAALARLLPPDFEFEQGDSTFNKSQQSVIQPISSVSGAKRVYVWGLNDKEQLGGPKGSKIKVPQAVDWMVSLQPISVAGGSKSLFLVTQSGKAYACGEGSNGRLGLGHSKNVNSPHQITALSQHVVRKVAVHSGGRHALALTADGRVFSWGEGDDGKLGHGDVTSLETPRCIEALNGFRIRDVAAGSNHSAAVTSSGELYTWGLGEYGRLGHGDNLTQLTPKRVDALAGQRIVQVSCGSRDAQTLALVEGGLVYSWGDGDFGKLGRGGSEGCSSPCLVDKLSGLGVCHVECGAQFSVALTCNGHVYTWGKGDYFRLGHGSDQHVRWPTLVEGLRGKKVIGVSVGALHCLAVTDAGQVFAWGDNDHGQQGNGSITVNRRPTLVQGIDGIKITRVACGSSHSVAWTAPEPPSVAPPEPVPFPTVKDPLGSTAAGLTESSAEMGRNSTQPNKENSASLSRALLSLSSLEAQQRALHCVLYSMQIQLCRDAVVGIFSQRAVVNGDSPSQTGQAQLSSNESNGEAPIEQFDWTKLIKHKETAALWELLKLSSSSCKQTSSEARTTLSNALLAAAAKETSVRDLLTEFCVAELEEVSGEGTSIHHFNAAGFGVGLGFPQPIVQESSHPYTDDVTLTGHVVLPGAESLRVEFDRQCSTEKRHDPLTLSDGVGRILAIRSGRDWADWSQEVRVQGNELRWRFTSDGSVNGWGWRFIVYPVISPGATASGEVQSERLLLARPSVSVVACLLDPLIKYLCSQSRKARLPTRLAMALAGCAQRSGSLTPKDRMWALQRLRRILSTPGTCDASSMMSLESSENSVARSTMMSPRDINHGTLGKLLRNLPEILLQQYEYEEAAVRGGQQLLHSPFFQVLIALACDLRFDRLSICTNDGSRWSWFRRYCAAARAATGLMQRTRLPESFTADVKRKISEIQNDGTNVGTDHEDAVVFSHEHDQQLLQWMNSHPEDWTQSWTAVGGGQIYGWGHNHRGQLGGVEGAKVKVPTVCEALSALRPIQLAGGEQTLFAITSDGRVYATGYGAGGRLGIGGAESVTVPSLLESLQHVFIKKVAVNSGGKHCLALSSEGEVYSWGEGEDGKLGHGNKLPCDRPRIIESLRGKDVVDVACGGAHSAAITASGELYTWGKGRYGRLGHGDSDDQLKPKFVEALLGYRVTDVACGSGDAQTCAITDEEGGTVWSWGDGDYGKLGRGGSDGCKIPTKIESLSGLAIIKVECGSQFSVALSNNGSVYTWGKGDYHRLGHGVDEHVRRPKKVMTLQGKKVISISTGALHCVVCTDQGEVYTWGDNDEGQLGDGTTTGIQKPRLVAALQNKKINRVSCGSAHTVAWSTCKGCTTPVAGSSRLPTSIPLQYDLLKDIPIPTLRNRLLLLHHFAEIVCPILPMLPLGTVKCRETDGNVVEETEGVLCGNHDRLRGILMASAKEAAFRKVVQATMIRDRQHGPVVELNRIALRRSRATGTSGNAGPNSTVFAQMANKLSLLTYDVLMLPHRTWKVKFVGESVDDCGGGYSESIAEMCEELQNGSLPLLILTPNGREEAGTNRDCFILNPSANSTQNLKMFQFLGVLMGIAIRTGSPLSLNLAEPAWKALVGLPLSLIDLNEIDRHYWPALCHIRDCKDADGDLALSQLDLPFSTSSATGHEVALSPHTHRRITRENRELYLQLALNFRLHEFDLQVRAVRQGLGQVVPLPLLSLFTGAELEAMVCGSPEIPLALLKSVTTYKGIEPHCALVRWFWEVMEEYSHVERSLFLRFVWGRTRLPRTLADFRGRDFVLQVLDKYNPADYFLPESYTCFFLLKMPRYSCKAVLREKLSYAIHFCKSIDNDEYARVAAPEVLLNPPAHEDDAENEAEN</sequence>
<dbReference type="UniPathway" id="UPA00143"/>
<feature type="domain" description="Cytochrome b5 heme-binding" evidence="20">
    <location>
        <begin position="1222"/>
        <end position="1298"/>
    </location>
</feature>
<dbReference type="InterPro" id="IPR000569">
    <property type="entry name" value="HECT_dom"/>
</dbReference>
<dbReference type="PROSITE" id="PS51416">
    <property type="entry name" value="MIB_HERC2"/>
    <property type="match status" value="1"/>
</dbReference>
<dbReference type="GO" id="GO:0016567">
    <property type="term" value="P:protein ubiquitination"/>
    <property type="evidence" value="ECO:0007669"/>
    <property type="project" value="UniProtKB-UniPathway"/>
</dbReference>
<feature type="repeat" description="RCC1" evidence="15">
    <location>
        <begin position="4208"/>
        <end position="4259"/>
    </location>
</feature>
<dbReference type="Pfam" id="PF00632">
    <property type="entry name" value="HECT"/>
    <property type="match status" value="1"/>
</dbReference>
<evidence type="ECO:0000256" key="7">
    <source>
        <dbReference type="ARBA" id="ARBA00022679"/>
    </source>
</evidence>
<feature type="domain" description="UBA" evidence="17">
    <location>
        <begin position="2410"/>
        <end position="2464"/>
    </location>
</feature>
<protein>
    <recommendedName>
        <fullName evidence="4">HECT-type E3 ubiquitin transferase</fullName>
        <ecNumber evidence="4">2.3.2.26</ecNumber>
    </recommendedName>
</protein>
<dbReference type="Gene3D" id="2.30.30.30">
    <property type="match status" value="1"/>
</dbReference>
<evidence type="ECO:0000256" key="10">
    <source>
        <dbReference type="ARBA" id="ARBA00022771"/>
    </source>
</evidence>
<dbReference type="FunFam" id="2.130.10.30:FF:000004">
    <property type="entry name" value="E3 ubiquitin-protein ligase HERC2 isoform X2"/>
    <property type="match status" value="1"/>
</dbReference>
<dbReference type="InterPro" id="IPR009091">
    <property type="entry name" value="RCC1/BLIP-II"/>
</dbReference>
<accession>A0A8J2W7X2</accession>
<keyword evidence="6" id="KW-0597">Phosphoprotein</keyword>
<dbReference type="SUPFAM" id="SSF57850">
    <property type="entry name" value="RING/U-box"/>
    <property type="match status" value="1"/>
</dbReference>
<keyword evidence="5" id="KW-0963">Cytoplasm</keyword>
<evidence type="ECO:0000256" key="14">
    <source>
        <dbReference type="PROSITE-ProRule" id="PRU00228"/>
    </source>
</evidence>
<evidence type="ECO:0000256" key="8">
    <source>
        <dbReference type="ARBA" id="ARBA00022723"/>
    </source>
</evidence>
<keyword evidence="10 14" id="KW-0863">Zinc-finger</keyword>
<evidence type="ECO:0000259" key="21">
    <source>
        <dbReference type="PROSITE" id="PS51284"/>
    </source>
</evidence>
<feature type="repeat" description="RCC1" evidence="15">
    <location>
        <begin position="3274"/>
        <end position="3325"/>
    </location>
</feature>
<dbReference type="CDD" id="cd14331">
    <property type="entry name" value="UBA_HERC1_2"/>
    <property type="match status" value="1"/>
</dbReference>
<dbReference type="PROSITE" id="PS50237">
    <property type="entry name" value="HECT"/>
    <property type="match status" value="1"/>
</dbReference>
<keyword evidence="7" id="KW-0808">Transferase</keyword>
<dbReference type="SUPFAM" id="SSF56204">
    <property type="entry name" value="Hect, E3 ligase catalytic domain"/>
    <property type="match status" value="1"/>
</dbReference>
<feature type="domain" description="ZZ-type" evidence="18">
    <location>
        <begin position="2690"/>
        <end position="2742"/>
    </location>
</feature>
<comment type="pathway">
    <text evidence="3">Protein modification; protein ubiquitination.</text>
</comment>
<dbReference type="Gene3D" id="2.30.30.40">
    <property type="entry name" value="SH3 Domains"/>
    <property type="match status" value="1"/>
</dbReference>
<dbReference type="Pfam" id="PF00173">
    <property type="entry name" value="Cyt-b5"/>
    <property type="match status" value="1"/>
</dbReference>
<keyword evidence="9" id="KW-0677">Repeat</keyword>
<feature type="repeat" description="RCC1" evidence="15">
    <location>
        <begin position="4156"/>
        <end position="4207"/>
    </location>
</feature>
<dbReference type="InterPro" id="IPR000433">
    <property type="entry name" value="Znf_ZZ"/>
</dbReference>
<evidence type="ECO:0000259" key="18">
    <source>
        <dbReference type="PROSITE" id="PS50135"/>
    </source>
</evidence>
<dbReference type="CDD" id="cd00078">
    <property type="entry name" value="HECTc"/>
    <property type="match status" value="1"/>
</dbReference>
<dbReference type="InterPro" id="IPR021097">
    <property type="entry name" value="CPH_domain"/>
</dbReference>
<feature type="compositionally biased region" description="Polar residues" evidence="16">
    <location>
        <begin position="3420"/>
        <end position="3436"/>
    </location>
</feature>
<dbReference type="InterPro" id="IPR037252">
    <property type="entry name" value="Mib_Herc2_sf"/>
</dbReference>
<evidence type="ECO:0000256" key="4">
    <source>
        <dbReference type="ARBA" id="ARBA00012485"/>
    </source>
</evidence>
<evidence type="ECO:0000256" key="15">
    <source>
        <dbReference type="PROSITE-ProRule" id="PRU00235"/>
    </source>
</evidence>
<dbReference type="SUPFAM" id="SSF63748">
    <property type="entry name" value="Tudor/PWWP/MBT"/>
    <property type="match status" value="1"/>
</dbReference>
<dbReference type="Gene3D" id="3.10.120.10">
    <property type="entry name" value="Cytochrome b5-like heme/steroid binding domain"/>
    <property type="match status" value="1"/>
</dbReference>
<dbReference type="Gene3D" id="2.130.10.30">
    <property type="entry name" value="Regulator of chromosome condensation 1/beta-lactamase-inhibitor protein II"/>
    <property type="match status" value="3"/>
</dbReference>
<keyword evidence="8" id="KW-0479">Metal-binding</keyword>
<dbReference type="PROSITE" id="PS01357">
    <property type="entry name" value="ZF_ZZ_1"/>
    <property type="match status" value="1"/>
</dbReference>
<evidence type="ECO:0000256" key="5">
    <source>
        <dbReference type="ARBA" id="ARBA00022490"/>
    </source>
</evidence>
<dbReference type="PROSITE" id="PS50255">
    <property type="entry name" value="CYTOCHROME_B5_2"/>
    <property type="match status" value="1"/>
</dbReference>
<dbReference type="Pfam" id="PF18346">
    <property type="entry name" value="SH3_15"/>
    <property type="match status" value="1"/>
</dbReference>
<dbReference type="PROSITE" id="PS50135">
    <property type="entry name" value="ZF_ZZ_2"/>
    <property type="match status" value="1"/>
</dbReference>
<dbReference type="SMART" id="SM00291">
    <property type="entry name" value="ZnF_ZZ"/>
    <property type="match status" value="1"/>
</dbReference>
<feature type="repeat" description="RCC1" evidence="15">
    <location>
        <begin position="3996"/>
        <end position="4047"/>
    </location>
</feature>
<evidence type="ECO:0000256" key="13">
    <source>
        <dbReference type="PROSITE-ProRule" id="PRU00104"/>
    </source>
</evidence>
<dbReference type="InterPro" id="IPR015940">
    <property type="entry name" value="UBA"/>
</dbReference>
<keyword evidence="24" id="KW-1185">Reference proteome</keyword>
<dbReference type="InterPro" id="IPR035983">
    <property type="entry name" value="Hect_E3_ubiquitin_ligase"/>
</dbReference>
<dbReference type="FunFam" id="2.130.10.30:FF:000003">
    <property type="entry name" value="E3 ubiquitin-protein ligase HERC2 isoform X1"/>
    <property type="match status" value="1"/>
</dbReference>
<dbReference type="SUPFAM" id="SSF159034">
    <property type="entry name" value="Mib/herc2 domain-like"/>
    <property type="match status" value="1"/>
</dbReference>
<name>A0A8J2W7X2_9CRUS</name>
<dbReference type="SMART" id="SM00706">
    <property type="entry name" value="TECPR"/>
    <property type="match status" value="5"/>
</dbReference>
<dbReference type="InterPro" id="IPR000408">
    <property type="entry name" value="Reg_chr_condens"/>
</dbReference>
<dbReference type="Pfam" id="PF11515">
    <property type="entry name" value="Cul7"/>
    <property type="match status" value="1"/>
</dbReference>
<dbReference type="Pfam" id="PF06701">
    <property type="entry name" value="MIB_HERC2"/>
    <property type="match status" value="1"/>
</dbReference>
<feature type="repeat" description="RCC1" evidence="15">
    <location>
        <begin position="3010"/>
        <end position="3063"/>
    </location>
</feature>
<dbReference type="PROSITE" id="PS51284">
    <property type="entry name" value="DOC"/>
    <property type="match status" value="1"/>
</dbReference>
<dbReference type="EMBL" id="CAKKLH010000285">
    <property type="protein sequence ID" value="CAH0108501.1"/>
    <property type="molecule type" value="Genomic_DNA"/>
</dbReference>
<dbReference type="SUPFAM" id="SSF55856">
    <property type="entry name" value="Cytochrome b5-like heme/steroid binding domain"/>
    <property type="match status" value="1"/>
</dbReference>
<dbReference type="Gene3D" id="2.60.120.260">
    <property type="entry name" value="Galactose-binding domain-like"/>
    <property type="match status" value="1"/>
</dbReference>
<evidence type="ECO:0000256" key="12">
    <source>
        <dbReference type="ARBA" id="ARBA00022833"/>
    </source>
</evidence>
<dbReference type="GO" id="GO:0009966">
    <property type="term" value="P:regulation of signal transduction"/>
    <property type="evidence" value="ECO:0007669"/>
    <property type="project" value="UniProtKB-ARBA"/>
</dbReference>
<dbReference type="SMART" id="SM01117">
    <property type="entry name" value="Cyt-b5"/>
    <property type="match status" value="1"/>
</dbReference>
<dbReference type="Proteomes" id="UP000789390">
    <property type="component" value="Unassembled WGS sequence"/>
</dbReference>
<reference evidence="23" key="1">
    <citation type="submission" date="2021-11" db="EMBL/GenBank/DDBJ databases">
        <authorList>
            <person name="Schell T."/>
        </authorList>
    </citation>
    <scope>NUCLEOTIDE SEQUENCE</scope>
    <source>
        <strain evidence="23">M5</strain>
    </source>
</reference>
<dbReference type="PANTHER" id="PTHR22870">
    <property type="entry name" value="REGULATOR OF CHROMOSOME CONDENSATION"/>
    <property type="match status" value="1"/>
</dbReference>
<feature type="active site" description="Glycyl thioester intermediate" evidence="13">
    <location>
        <position position="4719"/>
    </location>
</feature>
<dbReference type="InterPro" id="IPR010606">
    <property type="entry name" value="Mib_Herc2"/>
</dbReference>
<dbReference type="InterPro" id="IPR043145">
    <property type="entry name" value="Znf_ZZ_sf"/>
</dbReference>
<evidence type="ECO:0000256" key="16">
    <source>
        <dbReference type="SAM" id="MobiDB-lite"/>
    </source>
</evidence>
<dbReference type="InterPro" id="IPR040847">
    <property type="entry name" value="SH3_15"/>
</dbReference>
<feature type="compositionally biased region" description="Polar residues" evidence="16">
    <location>
        <begin position="2298"/>
        <end position="2308"/>
    </location>
</feature>
<dbReference type="OrthoDB" id="6342659at2759"/>
<dbReference type="FunFam" id="2.30.30.30:FF:000015">
    <property type="entry name" value="E3 ubiquitin-protein ligase HERC2"/>
    <property type="match status" value="1"/>
</dbReference>
<evidence type="ECO:0000256" key="1">
    <source>
        <dbReference type="ARBA" id="ARBA00000885"/>
    </source>
</evidence>
<dbReference type="SMART" id="SM01337">
    <property type="entry name" value="APC10"/>
    <property type="match status" value="1"/>
</dbReference>
<evidence type="ECO:0000259" key="17">
    <source>
        <dbReference type="PROSITE" id="PS50030"/>
    </source>
</evidence>
<dbReference type="SMART" id="SM00119">
    <property type="entry name" value="HECTc"/>
    <property type="match status" value="1"/>
</dbReference>
<comment type="catalytic activity">
    <reaction evidence="1">
        <text>S-ubiquitinyl-[E2 ubiquitin-conjugating enzyme]-L-cysteine + [acceptor protein]-L-lysine = [E2 ubiquitin-conjugating enzyme]-L-cysteine + N(6)-ubiquitinyl-[acceptor protein]-L-lysine.</text>
        <dbReference type="EC" id="2.3.2.26"/>
    </reaction>
</comment>
<feature type="repeat" description="RCC1" evidence="15">
    <location>
        <begin position="3890"/>
        <end position="3941"/>
    </location>
</feature>
<feature type="region of interest" description="Disordered" evidence="16">
    <location>
        <begin position="3324"/>
        <end position="3348"/>
    </location>
</feature>
<dbReference type="PROSITE" id="PS00626">
    <property type="entry name" value="RCC1_2"/>
    <property type="match status" value="1"/>
</dbReference>
<evidence type="ECO:0000313" key="23">
    <source>
        <dbReference type="EMBL" id="CAH0108501.1"/>
    </source>
</evidence>
<dbReference type="Pfam" id="PF25390">
    <property type="entry name" value="WD40_RLD"/>
    <property type="match status" value="2"/>
</dbReference>
<feature type="region of interest" description="Disordered" evidence="16">
    <location>
        <begin position="2298"/>
        <end position="2326"/>
    </location>
</feature>
<feature type="repeat" description="RCC1" evidence="15">
    <location>
        <begin position="4104"/>
        <end position="4155"/>
    </location>
</feature>
<dbReference type="FunFam" id="2.30.30.40:FF:000074">
    <property type="entry name" value="E3 ubiquitin-protein ligase HERC2 isoform X1"/>
    <property type="match status" value="1"/>
</dbReference>
<feature type="domain" description="HECT" evidence="19">
    <location>
        <begin position="4421"/>
        <end position="4742"/>
    </location>
</feature>
<dbReference type="InterPro" id="IPR006624">
    <property type="entry name" value="Beta-propeller_rpt_TECPR"/>
</dbReference>
<feature type="compositionally biased region" description="Pro residues" evidence="16">
    <location>
        <begin position="3325"/>
        <end position="3338"/>
    </location>
</feature>
<dbReference type="GO" id="GO:0005737">
    <property type="term" value="C:cytoplasm"/>
    <property type="evidence" value="ECO:0007669"/>
    <property type="project" value="UniProtKB-SubCell"/>
</dbReference>
<feature type="repeat" description="RCC1" evidence="15">
    <location>
        <begin position="3942"/>
        <end position="3995"/>
    </location>
</feature>
<evidence type="ECO:0000259" key="22">
    <source>
        <dbReference type="PROSITE" id="PS51416"/>
    </source>
</evidence>
<dbReference type="Gene3D" id="3.30.60.90">
    <property type="match status" value="1"/>
</dbReference>
<feature type="region of interest" description="Disordered" evidence="16">
    <location>
        <begin position="3418"/>
        <end position="3437"/>
    </location>
</feature>
<feature type="repeat" description="RCC1" evidence="15">
    <location>
        <begin position="2958"/>
        <end position="3009"/>
    </location>
</feature>
<dbReference type="PROSITE" id="PS50030">
    <property type="entry name" value="UBA"/>
    <property type="match status" value="1"/>
</dbReference>
<feature type="repeat" description="RCC1" evidence="15">
    <location>
        <begin position="3064"/>
        <end position="3115"/>
    </location>
</feature>
<dbReference type="InterPro" id="IPR004939">
    <property type="entry name" value="APC_su10/DOC_dom"/>
</dbReference>
<evidence type="ECO:0000256" key="9">
    <source>
        <dbReference type="ARBA" id="ARBA00022737"/>
    </source>
</evidence>
<dbReference type="PANTHER" id="PTHR22870:SF155">
    <property type="entry name" value="E3 UBIQUITIN-PROTEIN LIGASE HERC1-RELATED"/>
    <property type="match status" value="1"/>
</dbReference>
<gene>
    <name evidence="23" type="ORF">DGAL_LOCUS11892</name>
</gene>
<dbReference type="GO" id="GO:0061630">
    <property type="term" value="F:ubiquitin protein ligase activity"/>
    <property type="evidence" value="ECO:0007669"/>
    <property type="project" value="UniProtKB-EC"/>
</dbReference>
<feature type="region of interest" description="Disordered" evidence="16">
    <location>
        <begin position="2379"/>
        <end position="2426"/>
    </location>
</feature>
<feature type="domain" description="MIB/HERC2" evidence="22">
    <location>
        <begin position="1782"/>
        <end position="1855"/>
    </location>
</feature>
<keyword evidence="12" id="KW-0862">Zinc</keyword>
<keyword evidence="11 13" id="KW-0833">Ubl conjugation pathway</keyword>
<organism evidence="23 24">
    <name type="scientific">Daphnia galeata</name>
    <dbReference type="NCBI Taxonomy" id="27404"/>
    <lineage>
        <taxon>Eukaryota</taxon>
        <taxon>Metazoa</taxon>
        <taxon>Ecdysozoa</taxon>
        <taxon>Arthropoda</taxon>
        <taxon>Crustacea</taxon>
        <taxon>Branchiopoda</taxon>
        <taxon>Diplostraca</taxon>
        <taxon>Cladocera</taxon>
        <taxon>Anomopoda</taxon>
        <taxon>Daphniidae</taxon>
        <taxon>Daphnia</taxon>
    </lineage>
</organism>
<feature type="repeat" description="RCC1" evidence="15">
    <location>
        <begin position="3222"/>
        <end position="3273"/>
    </location>
</feature>
<dbReference type="PRINTS" id="PR00633">
    <property type="entry name" value="RCCNDNSATION"/>
</dbReference>
<feature type="domain" description="DOC" evidence="21">
    <location>
        <begin position="2754"/>
        <end position="2933"/>
    </location>
</feature>
<evidence type="ECO:0000259" key="19">
    <source>
        <dbReference type="PROSITE" id="PS50237"/>
    </source>
</evidence>
<dbReference type="Gene3D" id="3.30.2410.10">
    <property type="entry name" value="Hect, E3 ligase catalytic domain"/>
    <property type="match status" value="1"/>
</dbReference>
<dbReference type="PROSITE" id="PS50012">
    <property type="entry name" value="RCC1_3"/>
    <property type="match status" value="14"/>
</dbReference>
<dbReference type="InterPro" id="IPR051210">
    <property type="entry name" value="Ub_ligase/GEF_domain"/>
</dbReference>
<dbReference type="SUPFAM" id="SSF49785">
    <property type="entry name" value="Galactose-binding domain-like"/>
    <property type="match status" value="1"/>
</dbReference>
<dbReference type="FunFam" id="3.30.2410.10:FF:000006">
    <property type="entry name" value="probable E3 ubiquitin-protein ligase HERC1 isoform X2"/>
    <property type="match status" value="1"/>
</dbReference>
<evidence type="ECO:0000256" key="11">
    <source>
        <dbReference type="ARBA" id="ARBA00022786"/>
    </source>
</evidence>
<feature type="repeat" description="RCC1" evidence="15">
    <location>
        <begin position="3116"/>
        <end position="3167"/>
    </location>
</feature>
<comment type="caution">
    <text evidence="23">The sequence shown here is derived from an EMBL/GenBank/DDBJ whole genome shotgun (WGS) entry which is preliminary data.</text>
</comment>
<dbReference type="InterPro" id="IPR058923">
    <property type="entry name" value="RCC1-like_dom"/>
</dbReference>
<comment type="subcellular location">
    <subcellularLocation>
        <location evidence="2">Cytoplasm</location>
    </subcellularLocation>
</comment>
<dbReference type="Pfam" id="PF00569">
    <property type="entry name" value="ZZ"/>
    <property type="match status" value="1"/>
</dbReference>
<evidence type="ECO:0000256" key="3">
    <source>
        <dbReference type="ARBA" id="ARBA00004906"/>
    </source>
</evidence>
<dbReference type="InterPro" id="IPR014722">
    <property type="entry name" value="Rib_uL2_dom2"/>
</dbReference>
<dbReference type="Gene3D" id="3.90.1750.10">
    <property type="entry name" value="Hect, E3 ligase catalytic domains"/>
    <property type="match status" value="1"/>
</dbReference>
<dbReference type="SUPFAM" id="SSF50985">
    <property type="entry name" value="RCC1/BLIP-II"/>
    <property type="match status" value="3"/>
</dbReference>
<evidence type="ECO:0000256" key="2">
    <source>
        <dbReference type="ARBA" id="ARBA00004496"/>
    </source>
</evidence>
<evidence type="ECO:0000259" key="20">
    <source>
        <dbReference type="PROSITE" id="PS50255"/>
    </source>
</evidence>
<dbReference type="InterPro" id="IPR008979">
    <property type="entry name" value="Galactose-bd-like_sf"/>
</dbReference>
<dbReference type="Gene3D" id="3.30.2160.10">
    <property type="entry name" value="Hect, E3 ligase catalytic domain"/>
    <property type="match status" value="1"/>
</dbReference>